<dbReference type="Pfam" id="PF08245">
    <property type="entry name" value="Mur_ligase_M"/>
    <property type="match status" value="1"/>
</dbReference>
<dbReference type="GO" id="GO:0046872">
    <property type="term" value="F:metal ion binding"/>
    <property type="evidence" value="ECO:0007669"/>
    <property type="project" value="UniProtKB-KW"/>
</dbReference>
<keyword evidence="5" id="KW-0067">ATP-binding</keyword>
<dbReference type="InterPro" id="IPR001645">
    <property type="entry name" value="Folylpolyglutamate_synth"/>
</dbReference>
<comment type="caution">
    <text evidence="9">The sequence shown here is derived from an EMBL/GenBank/DDBJ whole genome shotgun (WGS) entry which is preliminary data.</text>
</comment>
<keyword evidence="3" id="KW-0479">Metal-binding</keyword>
<dbReference type="SUPFAM" id="SSF53623">
    <property type="entry name" value="MurD-like peptide ligases, catalytic domain"/>
    <property type="match status" value="1"/>
</dbReference>
<dbReference type="PROSITE" id="PS01012">
    <property type="entry name" value="FOLYLPOLYGLU_SYNT_2"/>
    <property type="match status" value="1"/>
</dbReference>
<keyword evidence="4" id="KW-0547">Nucleotide-binding</keyword>
<dbReference type="FunFam" id="3.40.1190.10:FF:000012">
    <property type="entry name" value="Dihydrofolate synthetase"/>
    <property type="match status" value="1"/>
</dbReference>
<dbReference type="Gene3D" id="3.90.190.20">
    <property type="entry name" value="Mur ligase, C-terminal domain"/>
    <property type="match status" value="1"/>
</dbReference>
<accession>A0AAV7EJ02</accession>
<organism evidence="9 10">
    <name type="scientific">Aristolochia fimbriata</name>
    <name type="common">White veined hardy Dutchman's pipe vine</name>
    <dbReference type="NCBI Taxonomy" id="158543"/>
    <lineage>
        <taxon>Eukaryota</taxon>
        <taxon>Viridiplantae</taxon>
        <taxon>Streptophyta</taxon>
        <taxon>Embryophyta</taxon>
        <taxon>Tracheophyta</taxon>
        <taxon>Spermatophyta</taxon>
        <taxon>Magnoliopsida</taxon>
        <taxon>Magnoliidae</taxon>
        <taxon>Piperales</taxon>
        <taxon>Aristolochiaceae</taxon>
        <taxon>Aristolochia</taxon>
    </lineage>
</organism>
<reference evidence="9 10" key="1">
    <citation type="submission" date="2021-07" db="EMBL/GenBank/DDBJ databases">
        <title>The Aristolochia fimbriata genome: insights into angiosperm evolution, floral development and chemical biosynthesis.</title>
        <authorList>
            <person name="Jiao Y."/>
        </authorList>
    </citation>
    <scope>NUCLEOTIDE SEQUENCE [LARGE SCALE GENOMIC DNA]</scope>
    <source>
        <strain evidence="9">IBCAS-2021</strain>
        <tissue evidence="9">Leaf</tissue>
    </source>
</reference>
<comment type="similarity">
    <text evidence="1">Belongs to the folylpolyglutamate synthase family.</text>
</comment>
<dbReference type="PROSITE" id="PS01011">
    <property type="entry name" value="FOLYLPOLYGLU_SYNT_1"/>
    <property type="match status" value="1"/>
</dbReference>
<evidence type="ECO:0000313" key="9">
    <source>
        <dbReference type="EMBL" id="KAG9448401.1"/>
    </source>
</evidence>
<evidence type="ECO:0008006" key="11">
    <source>
        <dbReference type="Google" id="ProtNLM"/>
    </source>
</evidence>
<gene>
    <name evidence="9" type="ORF">H6P81_014529</name>
</gene>
<evidence type="ECO:0000256" key="3">
    <source>
        <dbReference type="ARBA" id="ARBA00022723"/>
    </source>
</evidence>
<proteinExistence type="inferred from homology"/>
<dbReference type="InterPro" id="IPR036565">
    <property type="entry name" value="Mur-like_cat_sf"/>
</dbReference>
<keyword evidence="10" id="KW-1185">Reference proteome</keyword>
<name>A0AAV7EJ02_ARIFI</name>
<dbReference type="Gene3D" id="3.40.1190.10">
    <property type="entry name" value="Mur-like, catalytic domain"/>
    <property type="match status" value="1"/>
</dbReference>
<keyword evidence="2" id="KW-0436">Ligase</keyword>
<keyword evidence="6" id="KW-0460">Magnesium</keyword>
<dbReference type="PANTHER" id="PTHR11136">
    <property type="entry name" value="FOLYLPOLYGLUTAMATE SYNTHASE-RELATED"/>
    <property type="match status" value="1"/>
</dbReference>
<evidence type="ECO:0000256" key="5">
    <source>
        <dbReference type="ARBA" id="ARBA00022840"/>
    </source>
</evidence>
<evidence type="ECO:0000259" key="8">
    <source>
        <dbReference type="Pfam" id="PF08245"/>
    </source>
</evidence>
<evidence type="ECO:0000256" key="6">
    <source>
        <dbReference type="ARBA" id="ARBA00022842"/>
    </source>
</evidence>
<protein>
    <recommendedName>
        <fullName evidence="11">Mur ligase central domain-containing protein</fullName>
    </recommendedName>
</protein>
<dbReference type="NCBIfam" id="TIGR01499">
    <property type="entry name" value="folC"/>
    <property type="match status" value="1"/>
</dbReference>
<dbReference type="PANTHER" id="PTHR11136:SF0">
    <property type="entry name" value="DIHYDROFOLATE SYNTHETASE-RELATED"/>
    <property type="match status" value="1"/>
</dbReference>
<feature type="domain" description="Mur ligase C-terminal" evidence="7">
    <location>
        <begin position="390"/>
        <end position="475"/>
    </location>
</feature>
<feature type="domain" description="Mur ligase central" evidence="8">
    <location>
        <begin position="103"/>
        <end position="348"/>
    </location>
</feature>
<evidence type="ECO:0000256" key="2">
    <source>
        <dbReference type="ARBA" id="ARBA00022598"/>
    </source>
</evidence>
<dbReference type="GO" id="GO:0005737">
    <property type="term" value="C:cytoplasm"/>
    <property type="evidence" value="ECO:0007669"/>
    <property type="project" value="TreeGrafter"/>
</dbReference>
<dbReference type="InterPro" id="IPR013221">
    <property type="entry name" value="Mur_ligase_cen"/>
</dbReference>
<dbReference type="Pfam" id="PF02875">
    <property type="entry name" value="Mur_ligase_C"/>
    <property type="match status" value="1"/>
</dbReference>
<evidence type="ECO:0000313" key="10">
    <source>
        <dbReference type="Proteomes" id="UP000825729"/>
    </source>
</evidence>
<dbReference type="InterPro" id="IPR018109">
    <property type="entry name" value="Folylpolyglutamate_synth_CS"/>
</dbReference>
<dbReference type="InterPro" id="IPR004101">
    <property type="entry name" value="Mur_ligase_C"/>
</dbReference>
<dbReference type="SUPFAM" id="SSF53244">
    <property type="entry name" value="MurD-like peptide ligases, peptide-binding domain"/>
    <property type="match status" value="1"/>
</dbReference>
<dbReference type="AlphaFoldDB" id="A0AAV7EJ02"/>
<dbReference type="Proteomes" id="UP000825729">
    <property type="component" value="Unassembled WGS sequence"/>
</dbReference>
<evidence type="ECO:0000259" key="7">
    <source>
        <dbReference type="Pfam" id="PF02875"/>
    </source>
</evidence>
<sequence>MYFLLPVIHQVRNYFMKSTPRCEKRLASLIIPRLALQRGLSTDSADPNLKQLLDYLENLKNHEKYGVPKGAGTDSDEGFDLGRMNRLMERLGNPQSKFKAVHIAGTKGKGSTAAFLSNILREEGYSVGCYTSPHVLTIRERIALGREGDPVSTEVFINLFHQVKCILDQSIELENGHLTHFEVFTALAFAIYAKENVDVAIIEAGLGGARDATNVLSCNEVILSIITTIGLEHLAALGGSFESIAKAKSGIIKHGRPVVIGGPFKPHIEAILRDKAALFGSPVISASDPRIQSVVKGINWQNEEFSQLCDLVIQIEQDLKLFIELNNVSLRMLGKHQLQNAVTATCAALCLRELGWRVSDDSILAGLKKTYLPGRSHFLTAKEAKVLGLPEGLSVLIDGAHTEASAESLADTIRMAYPKGHIALVVAMASDKDHLAFAREMLAGTRPEVVLLTEACIVGSRSRATPASSLKEAWTQASRELGFDVLECVGEWHVEQTSQVRCGSSRHEMALRTCCQTESVKDTLVAASEFLACRTQDRSGLVVVTGSLHIVSSVLAMVYG</sequence>
<dbReference type="GO" id="GO:0005524">
    <property type="term" value="F:ATP binding"/>
    <property type="evidence" value="ECO:0007669"/>
    <property type="project" value="UniProtKB-KW"/>
</dbReference>
<dbReference type="GO" id="GO:0008841">
    <property type="term" value="F:dihydrofolate synthase activity"/>
    <property type="evidence" value="ECO:0007669"/>
    <property type="project" value="TreeGrafter"/>
</dbReference>
<evidence type="ECO:0000256" key="1">
    <source>
        <dbReference type="ARBA" id="ARBA00008276"/>
    </source>
</evidence>
<dbReference type="EMBL" id="JAINDJ010000005">
    <property type="protein sequence ID" value="KAG9448401.1"/>
    <property type="molecule type" value="Genomic_DNA"/>
</dbReference>
<evidence type="ECO:0000256" key="4">
    <source>
        <dbReference type="ARBA" id="ARBA00022741"/>
    </source>
</evidence>
<dbReference type="GO" id="GO:0004326">
    <property type="term" value="F:tetrahydrofolylpolyglutamate synthase activity"/>
    <property type="evidence" value="ECO:0007669"/>
    <property type="project" value="InterPro"/>
</dbReference>
<dbReference type="InterPro" id="IPR036615">
    <property type="entry name" value="Mur_ligase_C_dom_sf"/>
</dbReference>